<dbReference type="OrthoDB" id="5796489at2"/>
<dbReference type="Pfam" id="PF05400">
    <property type="entry name" value="FliT"/>
    <property type="match status" value="1"/>
</dbReference>
<dbReference type="STRING" id="867345.SAMN05421693_10426"/>
<dbReference type="Gene3D" id="1.20.58.380">
    <property type="entry name" value="Flagellar protein flit"/>
    <property type="match status" value="1"/>
</dbReference>
<keyword evidence="4" id="KW-0143">Chaperone</keyword>
<evidence type="ECO:0000256" key="3">
    <source>
        <dbReference type="ARBA" id="ARBA00022795"/>
    </source>
</evidence>
<evidence type="ECO:0000256" key="1">
    <source>
        <dbReference type="ARBA" id="ARBA00004514"/>
    </source>
</evidence>
<comment type="subcellular location">
    <subcellularLocation>
        <location evidence="1">Cytoplasm</location>
        <location evidence="1">Cytosol</location>
    </subcellularLocation>
</comment>
<dbReference type="Proteomes" id="UP000199496">
    <property type="component" value="Unassembled WGS sequence"/>
</dbReference>
<dbReference type="EMBL" id="FOFO01000004">
    <property type="protein sequence ID" value="SEP71132.1"/>
    <property type="molecule type" value="Genomic_DNA"/>
</dbReference>
<keyword evidence="3" id="KW-1005">Bacterial flagellum biogenesis</keyword>
<organism evidence="6 7">
    <name type="scientific">Ectothiorhodospira magna</name>
    <dbReference type="NCBI Taxonomy" id="867345"/>
    <lineage>
        <taxon>Bacteria</taxon>
        <taxon>Pseudomonadati</taxon>
        <taxon>Pseudomonadota</taxon>
        <taxon>Gammaproteobacteria</taxon>
        <taxon>Chromatiales</taxon>
        <taxon>Ectothiorhodospiraceae</taxon>
        <taxon>Ectothiorhodospira</taxon>
    </lineage>
</organism>
<evidence type="ECO:0000256" key="4">
    <source>
        <dbReference type="ARBA" id="ARBA00023186"/>
    </source>
</evidence>
<sequence length="117" mass="12772">MASGSDEIEAIMAAAEALEALSRRSLELARQEDWDNVALNEAERTALAQRIQVGELALSAEDGVGEKLFERLQAIQALDQELLPLLEQARDEAGRALRQAKHSAAGARMYARVEQGE</sequence>
<evidence type="ECO:0000313" key="7">
    <source>
        <dbReference type="Proteomes" id="UP000199496"/>
    </source>
</evidence>
<evidence type="ECO:0000256" key="5">
    <source>
        <dbReference type="ARBA" id="ARBA00093797"/>
    </source>
</evidence>
<proteinExistence type="predicted"/>
<dbReference type="RefSeq" id="WP_162273487.1">
    <property type="nucleotide sequence ID" value="NZ_FOFO01000004.1"/>
</dbReference>
<reference evidence="6 7" key="1">
    <citation type="submission" date="2016-10" db="EMBL/GenBank/DDBJ databases">
        <authorList>
            <person name="de Groot N.N."/>
        </authorList>
    </citation>
    <scope>NUCLEOTIDE SEQUENCE [LARGE SCALE GENOMIC DNA]</scope>
    <source>
        <strain evidence="6 7">B7-7</strain>
    </source>
</reference>
<keyword evidence="2" id="KW-0963">Cytoplasm</keyword>
<accession>A0A1H9A333</accession>
<gene>
    <name evidence="6" type="ORF">SAMN05421693_10426</name>
</gene>
<dbReference type="AlphaFoldDB" id="A0A1H9A333"/>
<name>A0A1H9A333_9GAMM</name>
<protein>
    <recommendedName>
        <fullName evidence="5">Flagellar protein FliT</fullName>
    </recommendedName>
</protein>
<dbReference type="GO" id="GO:0044781">
    <property type="term" value="P:bacterial-type flagellum organization"/>
    <property type="evidence" value="ECO:0007669"/>
    <property type="project" value="UniProtKB-KW"/>
</dbReference>
<evidence type="ECO:0000256" key="2">
    <source>
        <dbReference type="ARBA" id="ARBA00022490"/>
    </source>
</evidence>
<dbReference type="InterPro" id="IPR008622">
    <property type="entry name" value="FliT"/>
</dbReference>
<evidence type="ECO:0000313" key="6">
    <source>
        <dbReference type="EMBL" id="SEP71132.1"/>
    </source>
</evidence>
<keyword evidence="7" id="KW-1185">Reference proteome</keyword>